<evidence type="ECO:0000313" key="1">
    <source>
        <dbReference type="EMBL" id="SUM34384.1"/>
    </source>
</evidence>
<reference evidence="1 2" key="1">
    <citation type="submission" date="2018-06" db="EMBL/GenBank/DDBJ databases">
        <authorList>
            <consortium name="Pathogen Informatics"/>
            <person name="Doyle S."/>
        </authorList>
    </citation>
    <scope>NUCLEOTIDE SEQUENCE [LARGE SCALE GENOMIC DNA]</scope>
    <source>
        <strain evidence="1 2">NCTC12195</strain>
    </source>
</reference>
<accession>A0A380FMI0</accession>
<sequence>MYLKRNKHNLIENLTIDEQNAFYYLSTIEENWANQFKSVLLASRDKISQRLISSLHRENLVNSRDYSQIISTKSLNLETDIQTDEVLRI</sequence>
<evidence type="ECO:0000313" key="2">
    <source>
        <dbReference type="Proteomes" id="UP000255277"/>
    </source>
</evidence>
<dbReference type="AlphaFoldDB" id="A0A380FMI0"/>
<dbReference type="Proteomes" id="UP000255277">
    <property type="component" value="Unassembled WGS sequence"/>
</dbReference>
<proteinExistence type="predicted"/>
<name>A0A380FMI0_STAGA</name>
<dbReference type="EMBL" id="UHDK01000001">
    <property type="protein sequence ID" value="SUM34384.1"/>
    <property type="molecule type" value="Genomic_DNA"/>
</dbReference>
<organism evidence="1 2">
    <name type="scientific">Staphylococcus gallinarum</name>
    <dbReference type="NCBI Taxonomy" id="1293"/>
    <lineage>
        <taxon>Bacteria</taxon>
        <taxon>Bacillati</taxon>
        <taxon>Bacillota</taxon>
        <taxon>Bacilli</taxon>
        <taxon>Bacillales</taxon>
        <taxon>Staphylococcaceae</taxon>
        <taxon>Staphylococcus</taxon>
    </lineage>
</organism>
<protein>
    <submittedName>
        <fullName evidence="1">Putative siderophore biosynthesis protein</fullName>
    </submittedName>
</protein>
<gene>
    <name evidence="1" type="ORF">NCTC12195_03909</name>
</gene>